<accession>A0ABQ6LEQ0</accession>
<dbReference type="CDD" id="cd02252">
    <property type="entry name" value="nylC_like"/>
    <property type="match status" value="1"/>
</dbReference>
<feature type="region of interest" description="Disordered" evidence="2">
    <location>
        <begin position="235"/>
        <end position="265"/>
    </location>
</feature>
<evidence type="ECO:0000256" key="2">
    <source>
        <dbReference type="SAM" id="MobiDB-lite"/>
    </source>
</evidence>
<dbReference type="PANTHER" id="PTHR36512">
    <property type="entry name" value="D-AMINOPEPTIDASE"/>
    <property type="match status" value="1"/>
</dbReference>
<dbReference type="Proteomes" id="UP001239909">
    <property type="component" value="Unassembled WGS sequence"/>
</dbReference>
<dbReference type="InterPro" id="IPR005321">
    <property type="entry name" value="Peptidase_S58_DmpA"/>
</dbReference>
<dbReference type="PANTHER" id="PTHR36512:SF3">
    <property type="entry name" value="BLR5678 PROTEIN"/>
    <property type="match status" value="1"/>
</dbReference>
<feature type="compositionally biased region" description="Pro residues" evidence="2">
    <location>
        <begin position="238"/>
        <end position="254"/>
    </location>
</feature>
<dbReference type="Pfam" id="PF03576">
    <property type="entry name" value="Peptidase_S58"/>
    <property type="match status" value="1"/>
</dbReference>
<dbReference type="EMBL" id="BSYI01000006">
    <property type="protein sequence ID" value="GMG81813.1"/>
    <property type="molecule type" value="Genomic_DNA"/>
</dbReference>
<keyword evidence="4" id="KW-1185">Reference proteome</keyword>
<sequence>MAAAIAAGAGTAAGTGAGMLRPGPRNLITDVAGLAVGNAEDPARLTGTTVVLPDGPCAAAADVRGGGPGTRETDLLALGRTVRAVHALVLSGGSAYGLAAADGAMDWLRRAGRGFRLGAALVPIVPAAVLFDLLAERRADPMDWDEPPWRGLGQAACAAAGPDFALGNAGAGRGATVGHGPAAVKGGLGSASVTDGRLTVGALAAVNPAGRVTMPGSGCYWAWWLEMAGELGGLRPPAAAPEPEPGPGLGPGPGPGQGGAAMPGNTTLGVVATDAALDRDGLARVAAMAQDGLARAIRPVHGPLDGDVVFALATGRGAVRETVSEPAEIARIGALAADCLARAVMRGAHEARGIAGIPALRGGADPAS</sequence>
<reference evidence="3 4" key="1">
    <citation type="submission" date="2023-04" db="EMBL/GenBank/DDBJ databases">
        <title>Marinoamorphus aggregata gen. nov., sp. Nov., isolate from tissue of brittle star Ophioplocus japonicus.</title>
        <authorList>
            <person name="Kawano K."/>
            <person name="Sawayama S."/>
            <person name="Nakagawa S."/>
        </authorList>
    </citation>
    <scope>NUCLEOTIDE SEQUENCE [LARGE SCALE GENOMIC DNA]</scope>
    <source>
        <strain evidence="3 4">NKW23</strain>
    </source>
</reference>
<evidence type="ECO:0000313" key="3">
    <source>
        <dbReference type="EMBL" id="GMG81813.1"/>
    </source>
</evidence>
<proteinExistence type="inferred from homology"/>
<dbReference type="RefSeq" id="WP_285670534.1">
    <property type="nucleotide sequence ID" value="NZ_BSYI01000006.1"/>
</dbReference>
<comment type="caution">
    <text evidence="3">The sequence shown here is derived from an EMBL/GenBank/DDBJ whole genome shotgun (WGS) entry which is preliminary data.</text>
</comment>
<comment type="similarity">
    <text evidence="1">Belongs to the peptidase S58 family.</text>
</comment>
<evidence type="ECO:0000256" key="1">
    <source>
        <dbReference type="ARBA" id="ARBA00007068"/>
    </source>
</evidence>
<organism evidence="3 4">
    <name type="scientific">Paralimibaculum aggregatum</name>
    <dbReference type="NCBI Taxonomy" id="3036245"/>
    <lineage>
        <taxon>Bacteria</taxon>
        <taxon>Pseudomonadati</taxon>
        <taxon>Pseudomonadota</taxon>
        <taxon>Alphaproteobacteria</taxon>
        <taxon>Rhodobacterales</taxon>
        <taxon>Paracoccaceae</taxon>
        <taxon>Paralimibaculum</taxon>
    </lineage>
</organism>
<dbReference type="Gene3D" id="3.60.70.12">
    <property type="entry name" value="L-amino peptidase D-ALA esterase/amidase"/>
    <property type="match status" value="1"/>
</dbReference>
<name>A0ABQ6LEQ0_9RHOB</name>
<evidence type="ECO:0000313" key="4">
    <source>
        <dbReference type="Proteomes" id="UP001239909"/>
    </source>
</evidence>
<dbReference type="SUPFAM" id="SSF56266">
    <property type="entry name" value="DmpA/ArgJ-like"/>
    <property type="match status" value="1"/>
</dbReference>
<dbReference type="InterPro" id="IPR016117">
    <property type="entry name" value="ArgJ-like_dom_sf"/>
</dbReference>
<gene>
    <name evidence="3" type="ORF">LNKW23_10260</name>
</gene>
<protein>
    <submittedName>
        <fullName evidence="3">P1 family peptidase</fullName>
    </submittedName>
</protein>